<dbReference type="Proteomes" id="UP001222325">
    <property type="component" value="Unassembled WGS sequence"/>
</dbReference>
<evidence type="ECO:0000313" key="2">
    <source>
        <dbReference type="Proteomes" id="UP001222325"/>
    </source>
</evidence>
<dbReference type="InterPro" id="IPR036412">
    <property type="entry name" value="HAD-like_sf"/>
</dbReference>
<dbReference type="SFLD" id="SFLDG01129">
    <property type="entry name" value="C1.5:_HAD__Beta-PGM__Phosphata"/>
    <property type="match status" value="1"/>
</dbReference>
<dbReference type="InterPro" id="IPR041492">
    <property type="entry name" value="HAD_2"/>
</dbReference>
<dbReference type="Gene3D" id="3.40.50.1000">
    <property type="entry name" value="HAD superfamily/HAD-like"/>
    <property type="match status" value="1"/>
</dbReference>
<dbReference type="Pfam" id="PF13419">
    <property type="entry name" value="HAD_2"/>
    <property type="match status" value="1"/>
</dbReference>
<dbReference type="PANTHER" id="PTHR18901:SF38">
    <property type="entry name" value="PSEUDOURIDINE-5'-PHOSPHATASE"/>
    <property type="match status" value="1"/>
</dbReference>
<dbReference type="PANTHER" id="PTHR18901">
    <property type="entry name" value="2-DEOXYGLUCOSE-6-PHOSPHATE PHOSPHATASE 2"/>
    <property type="match status" value="1"/>
</dbReference>
<dbReference type="GO" id="GO:0016791">
    <property type="term" value="F:phosphatase activity"/>
    <property type="evidence" value="ECO:0007669"/>
    <property type="project" value="TreeGrafter"/>
</dbReference>
<reference evidence="1" key="1">
    <citation type="submission" date="2023-03" db="EMBL/GenBank/DDBJ databases">
        <title>Massive genome expansion in bonnet fungi (Mycena s.s.) driven by repeated elements and novel gene families across ecological guilds.</title>
        <authorList>
            <consortium name="Lawrence Berkeley National Laboratory"/>
            <person name="Harder C.B."/>
            <person name="Miyauchi S."/>
            <person name="Viragh M."/>
            <person name="Kuo A."/>
            <person name="Thoen E."/>
            <person name="Andreopoulos B."/>
            <person name="Lu D."/>
            <person name="Skrede I."/>
            <person name="Drula E."/>
            <person name="Henrissat B."/>
            <person name="Morin E."/>
            <person name="Kohler A."/>
            <person name="Barry K."/>
            <person name="LaButti K."/>
            <person name="Morin E."/>
            <person name="Salamov A."/>
            <person name="Lipzen A."/>
            <person name="Mereny Z."/>
            <person name="Hegedus B."/>
            <person name="Baldrian P."/>
            <person name="Stursova M."/>
            <person name="Weitz H."/>
            <person name="Taylor A."/>
            <person name="Grigoriev I.V."/>
            <person name="Nagy L.G."/>
            <person name="Martin F."/>
            <person name="Kauserud H."/>
        </authorList>
    </citation>
    <scope>NUCLEOTIDE SEQUENCE</scope>
    <source>
        <strain evidence="1">CBHHK173m</strain>
    </source>
</reference>
<dbReference type="Gene3D" id="1.10.150.240">
    <property type="entry name" value="Putative phosphatase, domain 2"/>
    <property type="match status" value="1"/>
</dbReference>
<dbReference type="SUPFAM" id="SSF56784">
    <property type="entry name" value="HAD-like"/>
    <property type="match status" value="1"/>
</dbReference>
<comment type="caution">
    <text evidence="1">The sequence shown here is derived from an EMBL/GenBank/DDBJ whole genome shotgun (WGS) entry which is preliminary data.</text>
</comment>
<evidence type="ECO:0000313" key="1">
    <source>
        <dbReference type="EMBL" id="KAJ7091993.1"/>
    </source>
</evidence>
<dbReference type="SFLD" id="SFLDS00003">
    <property type="entry name" value="Haloacid_Dehalogenase"/>
    <property type="match status" value="1"/>
</dbReference>
<sequence>MGPARAKVDYVLFDMDGLLIDSEAIYTQVTDTILAPYGKKMTWTMKAGCMGKPEREAAAHLLSFFPDISLTIPDYLEQRNALQDALWPTVALLPGVAKLVQHLKAHGVPMAVATSSRRRNFELKTGHLGALFGCFDDKVVCADDATWTMRGKPAPDIFVVAARELLGRDVGAADADAADLTEDQLAERRKGLVFEDALPGMQAGKRAGMSVVWVPDVKLLDVEYSGDEQADQILKSLEDFEPEKWGLPPYA</sequence>
<name>A0AAD6XTK4_9AGAR</name>
<accession>A0AAD6XTK4</accession>
<dbReference type="InterPro" id="IPR023198">
    <property type="entry name" value="PGP-like_dom2"/>
</dbReference>
<organism evidence="1 2">
    <name type="scientific">Mycena belliarum</name>
    <dbReference type="NCBI Taxonomy" id="1033014"/>
    <lineage>
        <taxon>Eukaryota</taxon>
        <taxon>Fungi</taxon>
        <taxon>Dikarya</taxon>
        <taxon>Basidiomycota</taxon>
        <taxon>Agaricomycotina</taxon>
        <taxon>Agaricomycetes</taxon>
        <taxon>Agaricomycetidae</taxon>
        <taxon>Agaricales</taxon>
        <taxon>Marasmiineae</taxon>
        <taxon>Mycenaceae</taxon>
        <taxon>Mycena</taxon>
    </lineage>
</organism>
<dbReference type="EMBL" id="JARJCN010000019">
    <property type="protein sequence ID" value="KAJ7091993.1"/>
    <property type="molecule type" value="Genomic_DNA"/>
</dbReference>
<protein>
    <submittedName>
        <fullName evidence="1">HAD-like domain-containing protein</fullName>
    </submittedName>
</protein>
<dbReference type="AlphaFoldDB" id="A0AAD6XTK4"/>
<dbReference type="InterPro" id="IPR023214">
    <property type="entry name" value="HAD_sf"/>
</dbReference>
<proteinExistence type="predicted"/>
<dbReference type="FunFam" id="1.10.150.240:FF:000001">
    <property type="entry name" value="Haloacid dehalogenase-like hydrolase domain"/>
    <property type="match status" value="1"/>
</dbReference>
<keyword evidence="2" id="KW-1185">Reference proteome</keyword>
<gene>
    <name evidence="1" type="ORF">B0H15DRAFT_183875</name>
</gene>